<dbReference type="Gramene" id="CDP01636">
    <property type="protein sequence ID" value="CDP01636"/>
    <property type="gene ID" value="GSCOC_T00036748001"/>
</dbReference>
<evidence type="ECO:0000313" key="1">
    <source>
        <dbReference type="EMBL" id="CDP01636.1"/>
    </source>
</evidence>
<dbReference type="STRING" id="49390.A0A068TZF6"/>
<sequence length="746" mass="83000">MGELRTSQVRDSGLWSEEHDRLPLKQRLKILLARRSFSDLFPDFDSEDDGTSNLPAVANDASVKEEDDNGQCGSESFSSASLAREGKVGSWSYEQNHIGDQGDCSDQVIEANKVCVEMVPAEILSGMESGSCQQSLLSSRDVSINVQCSGHSPSSPFKNPSNCANGGDLLEIKNDNPADFFDELDHVVLKERQRRLVLSCSQMLGLTKTPLEGNTALSSRSALDDLNKQGAGIVKEETDYVDKESPFGENSNCKMQTTSISSSSKDIIMALPNADHRNSQFLCNWQGNKSIKSGKLMTIQEQVKTCSLEKEFSTSGANGRQNLLSSKRIMRNLGVATQEHAMTCFLEKKFSMSGANSRQNPLPSKSAMHNSAVANVVNIKVEPLDNDEASQKSFPSGYLPVDNMDLVRSEPGLSADSNEDELDHLLLRERMKLLSAQVPHSDVVGMEWLSKMVPAGLDCHPIAQESAKPLKINRPRKRRKSATDSVETALEEDAPGLLQVLIQKGVSVNEIKLYGEKESDEALDDLSTEDNFSELEAIISKLFSQRSSLLKLAPLRCAKGDKATYCLACLFSLVEQARYLQFRKWPVEWGWCRDLQAFIFVFERHNRIVLERPEYGYATYFFELMDSLPIDWQIKRLVTAMKLTSCSRVALIENKALVVGEDLTEGEARVLMEYGWIPNSGLGSMLNYCDRVVHDRKSEDTSEWRSKIGKLLIDGYNGGCIVTTDVPKKVVEYNFAQAPQIKMEMN</sequence>
<organism evidence="1 2">
    <name type="scientific">Coffea canephora</name>
    <name type="common">Robusta coffee</name>
    <dbReference type="NCBI Taxonomy" id="49390"/>
    <lineage>
        <taxon>Eukaryota</taxon>
        <taxon>Viridiplantae</taxon>
        <taxon>Streptophyta</taxon>
        <taxon>Embryophyta</taxon>
        <taxon>Tracheophyta</taxon>
        <taxon>Spermatophyta</taxon>
        <taxon>Magnoliopsida</taxon>
        <taxon>eudicotyledons</taxon>
        <taxon>Gunneridae</taxon>
        <taxon>Pentapetalae</taxon>
        <taxon>asterids</taxon>
        <taxon>lamiids</taxon>
        <taxon>Gentianales</taxon>
        <taxon>Rubiaceae</taxon>
        <taxon>Ixoroideae</taxon>
        <taxon>Gardenieae complex</taxon>
        <taxon>Bertiereae - Coffeeae clade</taxon>
        <taxon>Coffeeae</taxon>
        <taxon>Coffea</taxon>
    </lineage>
</organism>
<protein>
    <submittedName>
        <fullName evidence="1">Uncharacterized protein</fullName>
    </submittedName>
</protein>
<dbReference type="InParanoid" id="A0A068TZF6"/>
<dbReference type="PANTHER" id="PTHR47871:SF2">
    <property type="entry name" value="OS03G0221300 PROTEIN"/>
    <property type="match status" value="1"/>
</dbReference>
<dbReference type="Proteomes" id="UP000295252">
    <property type="component" value="Chromosome IX"/>
</dbReference>
<dbReference type="PANTHER" id="PTHR47871">
    <property type="entry name" value="NAC DOMAIN-CONTAINING PROTEIN 8"/>
    <property type="match status" value="1"/>
</dbReference>
<reference evidence="2" key="1">
    <citation type="journal article" date="2014" name="Science">
        <title>The coffee genome provides insight into the convergent evolution of caffeine biosynthesis.</title>
        <authorList>
            <person name="Denoeud F."/>
            <person name="Carretero-Paulet L."/>
            <person name="Dereeper A."/>
            <person name="Droc G."/>
            <person name="Guyot R."/>
            <person name="Pietrella M."/>
            <person name="Zheng C."/>
            <person name="Alberti A."/>
            <person name="Anthony F."/>
            <person name="Aprea G."/>
            <person name="Aury J.M."/>
            <person name="Bento P."/>
            <person name="Bernard M."/>
            <person name="Bocs S."/>
            <person name="Campa C."/>
            <person name="Cenci A."/>
            <person name="Combes M.C."/>
            <person name="Crouzillat D."/>
            <person name="Da Silva C."/>
            <person name="Daddiego L."/>
            <person name="De Bellis F."/>
            <person name="Dussert S."/>
            <person name="Garsmeur O."/>
            <person name="Gayraud T."/>
            <person name="Guignon V."/>
            <person name="Jahn K."/>
            <person name="Jamilloux V."/>
            <person name="Joet T."/>
            <person name="Labadie K."/>
            <person name="Lan T."/>
            <person name="Leclercq J."/>
            <person name="Lepelley M."/>
            <person name="Leroy T."/>
            <person name="Li L.T."/>
            <person name="Librado P."/>
            <person name="Lopez L."/>
            <person name="Munoz A."/>
            <person name="Noel B."/>
            <person name="Pallavicini A."/>
            <person name="Perrotta G."/>
            <person name="Poncet V."/>
            <person name="Pot D."/>
            <person name="Priyono X."/>
            <person name="Rigoreau M."/>
            <person name="Rouard M."/>
            <person name="Rozas J."/>
            <person name="Tranchant-Dubreuil C."/>
            <person name="VanBuren R."/>
            <person name="Zhang Q."/>
            <person name="Andrade A.C."/>
            <person name="Argout X."/>
            <person name="Bertrand B."/>
            <person name="de Kochko A."/>
            <person name="Graziosi G."/>
            <person name="Henry R.J."/>
            <person name="Jayarama X."/>
            <person name="Ming R."/>
            <person name="Nagai C."/>
            <person name="Rounsley S."/>
            <person name="Sankoff D."/>
            <person name="Giuliano G."/>
            <person name="Albert V.A."/>
            <person name="Wincker P."/>
            <person name="Lashermes P."/>
        </authorList>
    </citation>
    <scope>NUCLEOTIDE SEQUENCE [LARGE SCALE GENOMIC DNA]</scope>
    <source>
        <strain evidence="2">cv. DH200-94</strain>
    </source>
</reference>
<dbReference type="AlphaFoldDB" id="A0A068TZF6"/>
<proteinExistence type="predicted"/>
<dbReference type="PhylomeDB" id="A0A068TZF6"/>
<evidence type="ECO:0000313" key="2">
    <source>
        <dbReference type="Proteomes" id="UP000295252"/>
    </source>
</evidence>
<keyword evidence="2" id="KW-1185">Reference proteome</keyword>
<dbReference type="EMBL" id="HG739091">
    <property type="protein sequence ID" value="CDP01636.1"/>
    <property type="molecule type" value="Genomic_DNA"/>
</dbReference>
<name>A0A068TZF6_COFCA</name>
<gene>
    <name evidence="1" type="ORF">GSCOC_T00036748001</name>
</gene>
<accession>A0A068TZF6</accession>
<dbReference type="OrthoDB" id="2021147at2759"/>